<dbReference type="Proteomes" id="UP000228987">
    <property type="component" value="Unassembled WGS sequence"/>
</dbReference>
<dbReference type="EMBL" id="NVWI01000001">
    <property type="protein sequence ID" value="PCJ43752.1"/>
    <property type="molecule type" value="Genomic_DNA"/>
</dbReference>
<protein>
    <submittedName>
        <fullName evidence="1">Pilus assembly protein PilP</fullName>
    </submittedName>
</protein>
<sequence>MSVITVVSWLCKLRLEHIVLGQMMNKFSRSSLLFIVLFSVVGCSGNNEALIAIQNYTNQVVNRPPGRIPPPPEMISYEAFTYSAASLRGPFAIPLDVSLATLREQSNDIQPDLNRSTEALEVFAIGTLQMRGIMSRNNTIWALVQDGNNDLHYVTEGSYMGRNHGRVVTISEAQINLIEIVPNGAGGWLERPQTITSNE</sequence>
<dbReference type="AlphaFoldDB" id="A0A2A5CIY8"/>
<dbReference type="Gene3D" id="2.30.30.830">
    <property type="match status" value="1"/>
</dbReference>
<organism evidence="1 2">
    <name type="scientific">SAR86 cluster bacterium</name>
    <dbReference type="NCBI Taxonomy" id="2030880"/>
    <lineage>
        <taxon>Bacteria</taxon>
        <taxon>Pseudomonadati</taxon>
        <taxon>Pseudomonadota</taxon>
        <taxon>Gammaproteobacteria</taxon>
        <taxon>SAR86 cluster</taxon>
    </lineage>
</organism>
<dbReference type="Pfam" id="PF04351">
    <property type="entry name" value="PilP"/>
    <property type="match status" value="1"/>
</dbReference>
<proteinExistence type="predicted"/>
<evidence type="ECO:0000313" key="1">
    <source>
        <dbReference type="EMBL" id="PCJ43752.1"/>
    </source>
</evidence>
<reference evidence="2" key="1">
    <citation type="submission" date="2017-08" db="EMBL/GenBank/DDBJ databases">
        <title>A dynamic microbial community with high functional redundancy inhabits the cold, oxic subseafloor aquifer.</title>
        <authorList>
            <person name="Tully B.J."/>
            <person name="Wheat C.G."/>
            <person name="Glazer B.T."/>
            <person name="Huber J.A."/>
        </authorList>
    </citation>
    <scope>NUCLEOTIDE SEQUENCE [LARGE SCALE GENOMIC DNA]</scope>
</reference>
<dbReference type="PIRSF" id="PIRSF016481">
    <property type="entry name" value="Pilus_assembly_PilP"/>
    <property type="match status" value="1"/>
</dbReference>
<evidence type="ECO:0000313" key="2">
    <source>
        <dbReference type="Proteomes" id="UP000228987"/>
    </source>
</evidence>
<name>A0A2A5CIY8_9GAMM</name>
<accession>A0A2A5CIY8</accession>
<gene>
    <name evidence="1" type="ORF">COA71_02465</name>
</gene>
<comment type="caution">
    <text evidence="1">The sequence shown here is derived from an EMBL/GenBank/DDBJ whole genome shotgun (WGS) entry which is preliminary data.</text>
</comment>
<dbReference type="InterPro" id="IPR007446">
    <property type="entry name" value="PilP"/>
</dbReference>